<dbReference type="Proteomes" id="UP000027456">
    <property type="component" value="Unassembled WGS sequence"/>
</dbReference>
<protein>
    <submittedName>
        <fullName evidence="3">50S ribosome-binding GTPase</fullName>
    </submittedName>
</protein>
<dbReference type="SUPFAM" id="SSF52540">
    <property type="entry name" value="P-loop containing nucleoside triphosphate hydrolases"/>
    <property type="match status" value="2"/>
</dbReference>
<name>A0A074RWF2_9AGAM</name>
<dbReference type="CDD" id="cd00882">
    <property type="entry name" value="Ras_like_GTPase"/>
    <property type="match status" value="1"/>
</dbReference>
<dbReference type="STRING" id="1423351.A0A074RWF2"/>
<keyword evidence="4" id="KW-1185">Reference proteome</keyword>
<dbReference type="Gene3D" id="3.40.50.300">
    <property type="entry name" value="P-loop containing nucleotide triphosphate hydrolases"/>
    <property type="match status" value="2"/>
</dbReference>
<feature type="coiled-coil region" evidence="1">
    <location>
        <begin position="206"/>
        <end position="266"/>
    </location>
</feature>
<proteinExistence type="predicted"/>
<dbReference type="OrthoDB" id="8954335at2759"/>
<dbReference type="Pfam" id="PF01926">
    <property type="entry name" value="MMR_HSR1"/>
    <property type="match status" value="1"/>
</dbReference>
<organism evidence="3 4">
    <name type="scientific">Rhizoctonia solani 123E</name>
    <dbReference type="NCBI Taxonomy" id="1423351"/>
    <lineage>
        <taxon>Eukaryota</taxon>
        <taxon>Fungi</taxon>
        <taxon>Dikarya</taxon>
        <taxon>Basidiomycota</taxon>
        <taxon>Agaricomycotina</taxon>
        <taxon>Agaricomycetes</taxon>
        <taxon>Cantharellales</taxon>
        <taxon>Ceratobasidiaceae</taxon>
        <taxon>Rhizoctonia</taxon>
    </lineage>
</organism>
<gene>
    <name evidence="3" type="ORF">V565_110810</name>
</gene>
<accession>A0A074RWF2</accession>
<dbReference type="InterPro" id="IPR006073">
    <property type="entry name" value="GTP-bd"/>
</dbReference>
<evidence type="ECO:0000256" key="1">
    <source>
        <dbReference type="SAM" id="Coils"/>
    </source>
</evidence>
<evidence type="ECO:0000259" key="2">
    <source>
        <dbReference type="Pfam" id="PF01926"/>
    </source>
</evidence>
<comment type="caution">
    <text evidence="3">The sequence shown here is derived from an EMBL/GenBank/DDBJ whole genome shotgun (WGS) entry which is preliminary data.</text>
</comment>
<dbReference type="HOGENOM" id="CLU_437514_0_0_1"/>
<dbReference type="GO" id="GO:0005525">
    <property type="term" value="F:GTP binding"/>
    <property type="evidence" value="ECO:0007669"/>
    <property type="project" value="InterPro"/>
</dbReference>
<feature type="coiled-coil region" evidence="1">
    <location>
        <begin position="519"/>
        <end position="585"/>
    </location>
</feature>
<dbReference type="AlphaFoldDB" id="A0A074RWF2"/>
<reference evidence="3 4" key="1">
    <citation type="submission" date="2013-12" db="EMBL/GenBank/DDBJ databases">
        <authorList>
            <person name="Cubeta M."/>
            <person name="Pakala S."/>
            <person name="Fedorova N."/>
            <person name="Thomas E."/>
            <person name="Dean R."/>
            <person name="Jabaji S."/>
            <person name="Neate S."/>
            <person name="Toda T."/>
            <person name="Tavantzis S."/>
            <person name="Vilgalys R."/>
            <person name="Bharathan N."/>
            <person name="Pakala S."/>
            <person name="Losada L.S."/>
            <person name="Zafar N."/>
            <person name="Nierman W."/>
        </authorList>
    </citation>
    <scope>NUCLEOTIDE SEQUENCE [LARGE SCALE GENOMIC DNA]</scope>
    <source>
        <strain evidence="3 4">123E</strain>
    </source>
</reference>
<dbReference type="InterPro" id="IPR027417">
    <property type="entry name" value="P-loop_NTPase"/>
</dbReference>
<keyword evidence="1" id="KW-0175">Coiled coil</keyword>
<evidence type="ECO:0000313" key="3">
    <source>
        <dbReference type="EMBL" id="KEP48983.1"/>
    </source>
</evidence>
<dbReference type="EMBL" id="AZST01000425">
    <property type="protein sequence ID" value="KEP48983.1"/>
    <property type="molecule type" value="Genomic_DNA"/>
</dbReference>
<evidence type="ECO:0000313" key="4">
    <source>
        <dbReference type="Proteomes" id="UP000027456"/>
    </source>
</evidence>
<sequence length="625" mass="71218">MYGGTGVGKSTFVNDASGTDSMPVGHDLPSCTQLVMASETFKLDGQDIVLFDTPGFDDTTISDADTLKRIAEFLESMYRRGIKLKGFVYLHRITDMRMTGASARTYRLLRSLCGATNLSNVVIVTNMWSDPPTEDELLRERQLQGDFFKSALDDGAQMMRRERPGYQSAHAILRALLPRPAVHPKLPVELSEGIPLQDTEAGRMVRAEIEAKLSKQDQELKDLREEINALVTDSNSKGQRELEQYRERKEREMTLLRAQLASLTMEIEEGRRFWEGQFEDMRARRIQAMRLAEEQDFFFGCASTYPTNILYIYELLACLGQQESFANDASGGDLGVGRGLHSWTKVVQKSPAFQIDGRSVVLLDTPGFDDEEISDVGTLKQIAGYLSANYGQGQILSGIIYLHRIIDNRMGGANARTFNLFRKMCGTQTLKNVIIATNMWSNPPTDIQERREQQLKSDFFKDALDGGARMVRRDTLGRESAHRIIRQLIGQAPLPLRIDVELSVERKELHDTEAGLAVEARLLDRVNKQQEAIEEARKDLQNALKERAETTSKRQAEFEREEREMAELRRQIDSLRQGMEAERKEYWRKLQQEGQEAEEPGRRRGFRGRFREFLGLGPRRNSRVF</sequence>
<feature type="domain" description="G" evidence="2">
    <location>
        <begin position="2"/>
        <end position="61"/>
    </location>
</feature>